<gene>
    <name evidence="1" type="ORF">Eint_091340</name>
</gene>
<name>E0S8Z6_ENCIT</name>
<dbReference type="RefSeq" id="XP_003073622.1">
    <property type="nucleotide sequence ID" value="XM_003073576.1"/>
</dbReference>
<sequence length="161" mass="17110">MENLRFEETPTSPKDIRPGNYIKVEVNGQMRSAQVVDTSSVKNGKHGAAKTTIASKILCTGSNHKGIYTANDSIIVCRPEKVQLKLIDISGSTITFSDSNGSFDSVDVSGKMSSEDISKIAQSVEGSSSESFDLSLRVLPDFYKLESIRKSGGPSGSTAGG</sequence>
<dbReference type="GO" id="GO:0003743">
    <property type="term" value="F:translation initiation factor activity"/>
    <property type="evidence" value="ECO:0007669"/>
    <property type="project" value="UniProtKB-KW"/>
</dbReference>
<keyword evidence="2" id="KW-1185">Reference proteome</keyword>
<proteinExistence type="predicted"/>
<dbReference type="OrthoDB" id="2189521at2759"/>
<dbReference type="HOGENOM" id="CLU_1687145_0_0_1"/>
<reference evidence="1 2" key="1">
    <citation type="journal article" date="2010" name="Nat. Commun.">
        <title>The complete sequence of the smallest known nuclear genome from the microsporidian Encephalitozoon intestinalis.</title>
        <authorList>
            <person name="Corradi N."/>
            <person name="Pombert J.-F."/>
            <person name="Farinelli L."/>
            <person name="Didier E.S."/>
            <person name="Keeling P.J."/>
        </authorList>
    </citation>
    <scope>NUCLEOTIDE SEQUENCE [LARGE SCALE GENOMIC DNA]</scope>
    <source>
        <strain evidence="1 2">ATCC 50506</strain>
    </source>
</reference>
<organism evidence="1 2">
    <name type="scientific">Encephalitozoon intestinalis (strain ATCC 50506)</name>
    <name type="common">Microsporidian parasite</name>
    <name type="synonym">Septata intestinalis</name>
    <dbReference type="NCBI Taxonomy" id="876142"/>
    <lineage>
        <taxon>Eukaryota</taxon>
        <taxon>Fungi</taxon>
        <taxon>Fungi incertae sedis</taxon>
        <taxon>Microsporidia</taxon>
        <taxon>Unikaryonidae</taxon>
        <taxon>Encephalitozoon</taxon>
    </lineage>
</organism>
<dbReference type="EMBL" id="CP001950">
    <property type="protein sequence ID" value="ADM12262.1"/>
    <property type="molecule type" value="Genomic_DNA"/>
</dbReference>
<dbReference type="AlphaFoldDB" id="E0S8Z6"/>
<dbReference type="KEGG" id="ein:Eint_091340"/>
<dbReference type="InterPro" id="IPR014722">
    <property type="entry name" value="Rib_uL2_dom2"/>
</dbReference>
<reference evidence="1 2" key="2">
    <citation type="journal article" date="2012" name="Proc. Natl. Acad. Sci. U.S.A.">
        <title>Gain and loss of multiple functionally related, horizontally transferred genes in the reduced genomes of two microsporidian parasites.</title>
        <authorList>
            <person name="Pombert J.-F."/>
            <person name="Selman M."/>
            <person name="Burki F."/>
            <person name="Bardell F.T."/>
            <person name="Farinelli L."/>
            <person name="Solter L.F."/>
            <person name="Whitman D.W."/>
            <person name="Weiss L.M."/>
            <person name="Corradi N."/>
            <person name="Keeling P.J."/>
        </authorList>
    </citation>
    <scope>NUCLEOTIDE SEQUENCE [LARGE SCALE GENOMIC DNA]</scope>
    <source>
        <strain evidence="1 2">ATCC 50506</strain>
    </source>
</reference>
<dbReference type="Proteomes" id="UP000002313">
    <property type="component" value="Chromosome IX"/>
</dbReference>
<evidence type="ECO:0000313" key="1">
    <source>
        <dbReference type="EMBL" id="ADM12262.1"/>
    </source>
</evidence>
<evidence type="ECO:0000313" key="2">
    <source>
        <dbReference type="Proteomes" id="UP000002313"/>
    </source>
</evidence>
<protein>
    <submittedName>
        <fullName evidence="1">Translation initiation factor 5A-like protein</fullName>
    </submittedName>
</protein>
<dbReference type="Gene3D" id="2.30.30.30">
    <property type="match status" value="1"/>
</dbReference>
<dbReference type="VEuPathDB" id="MicrosporidiaDB:Eint_091340"/>
<accession>E0S8Z6</accession>
<dbReference type="InterPro" id="IPR008991">
    <property type="entry name" value="Translation_prot_SH3-like_sf"/>
</dbReference>
<dbReference type="SUPFAM" id="SSF50104">
    <property type="entry name" value="Translation proteins SH3-like domain"/>
    <property type="match status" value="1"/>
</dbReference>
<dbReference type="GeneID" id="9698454"/>